<keyword evidence="1" id="KW-0812">Transmembrane</keyword>
<proteinExistence type="predicted"/>
<evidence type="ECO:0000256" key="1">
    <source>
        <dbReference type="SAM" id="Phobius"/>
    </source>
</evidence>
<accession>A0A6G0QNH1</accession>
<keyword evidence="1" id="KW-1133">Transmembrane helix</keyword>
<protein>
    <submittedName>
        <fullName evidence="2">Uncharacterized protein</fullName>
    </submittedName>
</protein>
<reference evidence="2 3" key="1">
    <citation type="submission" date="2018-09" db="EMBL/GenBank/DDBJ databases">
        <title>Genomic investigation of the strawberry pathogen Phytophthora fragariae indicates pathogenicity is determined by transcriptional variation in three key races.</title>
        <authorList>
            <person name="Adams T.M."/>
            <person name="Armitage A.D."/>
            <person name="Sobczyk M.K."/>
            <person name="Bates H.J."/>
            <person name="Dunwell J.M."/>
            <person name="Nellist C.F."/>
            <person name="Harrison R.J."/>
        </authorList>
    </citation>
    <scope>NUCLEOTIDE SEQUENCE [LARGE SCALE GENOMIC DNA]</scope>
    <source>
        <strain evidence="2 3">NOV-77</strain>
    </source>
</reference>
<organism evidence="2 3">
    <name type="scientific">Phytophthora fragariae</name>
    <dbReference type="NCBI Taxonomy" id="53985"/>
    <lineage>
        <taxon>Eukaryota</taxon>
        <taxon>Sar</taxon>
        <taxon>Stramenopiles</taxon>
        <taxon>Oomycota</taxon>
        <taxon>Peronosporomycetes</taxon>
        <taxon>Peronosporales</taxon>
        <taxon>Peronosporaceae</taxon>
        <taxon>Phytophthora</taxon>
    </lineage>
</organism>
<evidence type="ECO:0000313" key="3">
    <source>
        <dbReference type="Proteomes" id="UP000486351"/>
    </source>
</evidence>
<dbReference type="Proteomes" id="UP000486351">
    <property type="component" value="Unassembled WGS sequence"/>
</dbReference>
<feature type="transmembrane region" description="Helical" evidence="1">
    <location>
        <begin position="24"/>
        <end position="50"/>
    </location>
</feature>
<feature type="transmembrane region" description="Helical" evidence="1">
    <location>
        <begin position="383"/>
        <end position="404"/>
    </location>
</feature>
<keyword evidence="1" id="KW-0472">Membrane</keyword>
<feature type="transmembrane region" description="Helical" evidence="1">
    <location>
        <begin position="202"/>
        <end position="222"/>
    </location>
</feature>
<dbReference type="EMBL" id="QXFY01002574">
    <property type="protein sequence ID" value="KAE9295356.1"/>
    <property type="molecule type" value="Genomic_DNA"/>
</dbReference>
<sequence length="734" mass="82333">MPGKIKPLKSPSQFVDLGPWSFALWWFIILVVHLITFGYNTVYAMFYFALQETDMYQTFEYFGIGMVAKDHHVIAGVNALMAALHGVCILLMVGGSIWQRELAFTPWRLGDGSYTPIASRRGSSKTASEMNAEDKNGSRLMSAKLHTVRMFSKIWGRQGVLGVNGGNFHAILVIRELVETGFQTQQAYRMSWYLPRWLLNRFYLVLLVLNCWSSIFVYSLLFKKNEARRRFACLLCDCILDLVSCMGVPLIVVLSYVGEYNPIITGFDMEKWYDEQWSARVLNEFQIVLVTSWADLISRTVFSFGLISTTSSLKELLRRAPSGSKRRIACAADSVRIPDKPRRSEANGPTLDGIMGAHQQDKPVKVGAGRYAETGVQTRGGRIMLHFAHFLFGVWGVVVLGLHIEASLQPELPQCTLQVHPWAVTQPACYLAVLDCNRLDITGRIDEVKAKWSEFDSSSVVTLVMRHCPAIEVPDTIGEFHRLTGIKVYNATIASWKGSAAITNSNHPDFKFLFLVRVNMTDGLLPAGLHSDDFPSKLYDIELCYTNLRELPDDLDSTWMIGTMIYIEYSQLTSVPSALTRLDPYYLALTGNPITELPSEIFEVTDMLYLGIGSTLISELPQNVTNLSPLLSYIYITNTNISFFWPWIDLLVERKLDSSYSLLLGGSSYCADLEKVTGGKANSFSVLPSPNYSATLMDPSEANRGVILHTVNCELQYGAPFYPIEFEDSNSALK</sequence>
<gene>
    <name evidence="2" type="ORF">PF008_g24285</name>
</gene>
<feature type="transmembrane region" description="Helical" evidence="1">
    <location>
        <begin position="71"/>
        <end position="98"/>
    </location>
</feature>
<dbReference type="AlphaFoldDB" id="A0A6G0QNH1"/>
<comment type="caution">
    <text evidence="2">The sequence shown here is derived from an EMBL/GenBank/DDBJ whole genome shotgun (WGS) entry which is preliminary data.</text>
</comment>
<dbReference type="Gene3D" id="3.80.10.10">
    <property type="entry name" value="Ribonuclease Inhibitor"/>
    <property type="match status" value="1"/>
</dbReference>
<evidence type="ECO:0000313" key="2">
    <source>
        <dbReference type="EMBL" id="KAE9295356.1"/>
    </source>
</evidence>
<dbReference type="SUPFAM" id="SSF52058">
    <property type="entry name" value="L domain-like"/>
    <property type="match status" value="1"/>
</dbReference>
<name>A0A6G0QNH1_9STRA</name>
<dbReference type="InterPro" id="IPR032675">
    <property type="entry name" value="LRR_dom_sf"/>
</dbReference>